<dbReference type="EMBL" id="JRHC01000002">
    <property type="protein sequence ID" value="KJF43703.1"/>
    <property type="molecule type" value="Genomic_DNA"/>
</dbReference>
<sequence length="270" mass="30761">MTVSKEQKIVVFTELKDSDQGLIVHGLKLASIFKKELCLLYNYRPKQKKQHDEFKQKLQNYAAIVKQEVPKQKVSTLLLSESQTQLTDLLAEDYEAIIVVVNSLNFKDYSTALAETSIPFLFVHPVSKIMDYNHLLQPIDLRKEISDSSLWCSYFGRFNAAQIVTISANDKTREAKQNVLKNTELTRKLYEKFKIVHKRFRGSKSSLRNVFEALELALASDCNLLVILGSSNITPLDLLIGLPERKVIKGAGKLPVMVINPRKDNYILCD</sequence>
<dbReference type="RefSeq" id="WP_045029556.1">
    <property type="nucleotide sequence ID" value="NZ_JRHC01000002.1"/>
</dbReference>
<organism evidence="1 2">
    <name type="scientific">Draconibacterium sediminis</name>
    <dbReference type="NCBI Taxonomy" id="1544798"/>
    <lineage>
        <taxon>Bacteria</taxon>
        <taxon>Pseudomonadati</taxon>
        <taxon>Bacteroidota</taxon>
        <taxon>Bacteroidia</taxon>
        <taxon>Marinilabiliales</taxon>
        <taxon>Prolixibacteraceae</taxon>
        <taxon>Draconibacterium</taxon>
    </lineage>
</organism>
<gene>
    <name evidence="1" type="ORF">LH29_11445</name>
</gene>
<protein>
    <recommendedName>
        <fullName evidence="3">UspA domain-containing protein</fullName>
    </recommendedName>
</protein>
<name>A0A0D8JD36_9BACT</name>
<dbReference type="STRING" id="1544798.LH29_11445"/>
<keyword evidence="2" id="KW-1185">Reference proteome</keyword>
<evidence type="ECO:0008006" key="3">
    <source>
        <dbReference type="Google" id="ProtNLM"/>
    </source>
</evidence>
<evidence type="ECO:0000313" key="2">
    <source>
        <dbReference type="Proteomes" id="UP000032544"/>
    </source>
</evidence>
<comment type="caution">
    <text evidence="1">The sequence shown here is derived from an EMBL/GenBank/DDBJ whole genome shotgun (WGS) entry which is preliminary data.</text>
</comment>
<reference evidence="1 2" key="1">
    <citation type="submission" date="2014-09" db="EMBL/GenBank/DDBJ databases">
        <title>Draft Genome Sequence of Draconibacterium sp. JN14CK-3.</title>
        <authorList>
            <person name="Dong C."/>
            <person name="Lai Q."/>
            <person name="Shao Z."/>
        </authorList>
    </citation>
    <scope>NUCLEOTIDE SEQUENCE [LARGE SCALE GENOMIC DNA]</scope>
    <source>
        <strain evidence="1 2">JN14CK-3</strain>
    </source>
</reference>
<proteinExistence type="predicted"/>
<dbReference type="AlphaFoldDB" id="A0A0D8JD36"/>
<accession>A0A0D8JD36</accession>
<evidence type="ECO:0000313" key="1">
    <source>
        <dbReference type="EMBL" id="KJF43703.1"/>
    </source>
</evidence>
<dbReference type="OrthoDB" id="1116385at2"/>
<dbReference type="Proteomes" id="UP000032544">
    <property type="component" value="Unassembled WGS sequence"/>
</dbReference>